<feature type="domain" description="Major facilitator superfamily (MFS) profile" evidence="2">
    <location>
        <begin position="1"/>
        <end position="374"/>
    </location>
</feature>
<reference evidence="3" key="1">
    <citation type="submission" date="2020-05" db="EMBL/GenBank/DDBJ databases">
        <authorList>
            <person name="Chiriac C."/>
            <person name="Salcher M."/>
            <person name="Ghai R."/>
            <person name="Kavagutti S V."/>
        </authorList>
    </citation>
    <scope>NUCLEOTIDE SEQUENCE</scope>
</reference>
<dbReference type="PANTHER" id="PTHR23527">
    <property type="entry name" value="BLL3282 PROTEIN"/>
    <property type="match status" value="1"/>
</dbReference>
<accession>A0A6J7KAC1</accession>
<feature type="transmembrane region" description="Helical" evidence="1">
    <location>
        <begin position="28"/>
        <end position="49"/>
    </location>
</feature>
<keyword evidence="1" id="KW-0472">Membrane</keyword>
<protein>
    <submittedName>
        <fullName evidence="3">Unannotated protein</fullName>
    </submittedName>
</protein>
<dbReference type="InterPro" id="IPR036259">
    <property type="entry name" value="MFS_trans_sf"/>
</dbReference>
<dbReference type="GO" id="GO:0022857">
    <property type="term" value="F:transmembrane transporter activity"/>
    <property type="evidence" value="ECO:0007669"/>
    <property type="project" value="InterPro"/>
</dbReference>
<feature type="transmembrane region" description="Helical" evidence="1">
    <location>
        <begin position="61"/>
        <end position="82"/>
    </location>
</feature>
<feature type="transmembrane region" description="Helical" evidence="1">
    <location>
        <begin position="194"/>
        <end position="220"/>
    </location>
</feature>
<feature type="transmembrane region" description="Helical" evidence="1">
    <location>
        <begin position="285"/>
        <end position="306"/>
    </location>
</feature>
<keyword evidence="1" id="KW-1133">Transmembrane helix</keyword>
<evidence type="ECO:0000313" key="3">
    <source>
        <dbReference type="EMBL" id="CAB4951629.1"/>
    </source>
</evidence>
<dbReference type="Pfam" id="PF07690">
    <property type="entry name" value="MFS_1"/>
    <property type="match status" value="1"/>
</dbReference>
<keyword evidence="1" id="KW-0812">Transmembrane</keyword>
<dbReference type="InterPro" id="IPR052952">
    <property type="entry name" value="MFS-Transporter"/>
</dbReference>
<proteinExistence type="predicted"/>
<dbReference type="PANTHER" id="PTHR23527:SF1">
    <property type="entry name" value="BLL3282 PROTEIN"/>
    <property type="match status" value="1"/>
</dbReference>
<gene>
    <name evidence="3" type="ORF">UFOPK3773_01443</name>
</gene>
<dbReference type="Gene3D" id="1.20.1250.20">
    <property type="entry name" value="MFS general substrate transporter like domains"/>
    <property type="match status" value="2"/>
</dbReference>
<feature type="transmembrane region" description="Helical" evidence="1">
    <location>
        <begin position="318"/>
        <end position="342"/>
    </location>
</feature>
<feature type="transmembrane region" description="Helical" evidence="1">
    <location>
        <begin position="88"/>
        <end position="109"/>
    </location>
</feature>
<name>A0A6J7KAC1_9ZZZZ</name>
<dbReference type="AlphaFoldDB" id="A0A6J7KAC1"/>
<feature type="transmembrane region" description="Helical" evidence="1">
    <location>
        <begin position="153"/>
        <end position="173"/>
    </location>
</feature>
<dbReference type="SUPFAM" id="SSF103473">
    <property type="entry name" value="MFS general substrate transporter"/>
    <property type="match status" value="1"/>
</dbReference>
<dbReference type="EMBL" id="CAFBNF010000174">
    <property type="protein sequence ID" value="CAB4951629.1"/>
    <property type="molecule type" value="Genomic_DNA"/>
</dbReference>
<sequence>MSVLVLAVGSFSVIGASANAPLLSSALGLSEVGIGAIASVAYVGAMSSARVSGRITDRRGPAVVIIAGLVLMALGDGIALSAFHASVLYLGIVVVGLGYGAINPSTTVVSNPRSAKRRGLVMSVKQSGVPLGGVAAGAVIPSVGLAFGWRAAFGLALVLCLALALFVWLRGGYRARPPATRVAPRARGGRRMALPWGYTFGLLIAGVQVSMFAFTAVYLVDARGLSIARAGLGVSLLLIGGVVGRLFWGWLSDVFFHQRLLVLQGAALLGAVSIALLVVAPDTVLPLVLVAIGVSSVGWNGVYIAAVAEAVEPHRMGAATGTSLALINFGAIVTPLLIGVLVSLTGSWSVGLLTLAALSVAASIVALVFSEPGPTPAVV</sequence>
<feature type="transmembrane region" description="Helical" evidence="1">
    <location>
        <begin position="226"/>
        <end position="248"/>
    </location>
</feature>
<dbReference type="PROSITE" id="PS50850">
    <property type="entry name" value="MFS"/>
    <property type="match status" value="1"/>
</dbReference>
<evidence type="ECO:0000259" key="2">
    <source>
        <dbReference type="PROSITE" id="PS50850"/>
    </source>
</evidence>
<evidence type="ECO:0000256" key="1">
    <source>
        <dbReference type="SAM" id="Phobius"/>
    </source>
</evidence>
<feature type="transmembrane region" description="Helical" evidence="1">
    <location>
        <begin position="129"/>
        <end position="147"/>
    </location>
</feature>
<organism evidence="3">
    <name type="scientific">freshwater metagenome</name>
    <dbReference type="NCBI Taxonomy" id="449393"/>
    <lineage>
        <taxon>unclassified sequences</taxon>
        <taxon>metagenomes</taxon>
        <taxon>ecological metagenomes</taxon>
    </lineage>
</organism>
<dbReference type="InterPro" id="IPR020846">
    <property type="entry name" value="MFS_dom"/>
</dbReference>
<feature type="transmembrane region" description="Helical" evidence="1">
    <location>
        <begin position="260"/>
        <end position="279"/>
    </location>
</feature>
<feature type="transmembrane region" description="Helical" evidence="1">
    <location>
        <begin position="348"/>
        <end position="369"/>
    </location>
</feature>
<dbReference type="InterPro" id="IPR011701">
    <property type="entry name" value="MFS"/>
</dbReference>